<protein>
    <submittedName>
        <fullName evidence="2">Uncharacterized protein</fullName>
    </submittedName>
</protein>
<evidence type="ECO:0000256" key="1">
    <source>
        <dbReference type="SAM" id="MobiDB-lite"/>
    </source>
</evidence>
<feature type="compositionally biased region" description="Low complexity" evidence="1">
    <location>
        <begin position="17"/>
        <end position="33"/>
    </location>
</feature>
<reference evidence="2 3" key="1">
    <citation type="journal article" date="2011" name="Science">
        <title>The ecoresponsive genome of Daphnia pulex.</title>
        <authorList>
            <person name="Colbourne J.K."/>
            <person name="Pfrender M.E."/>
            <person name="Gilbert D."/>
            <person name="Thomas W.K."/>
            <person name="Tucker A."/>
            <person name="Oakley T.H."/>
            <person name="Tokishita S."/>
            <person name="Aerts A."/>
            <person name="Arnold G.J."/>
            <person name="Basu M.K."/>
            <person name="Bauer D.J."/>
            <person name="Caceres C.E."/>
            <person name="Carmel L."/>
            <person name="Casola C."/>
            <person name="Choi J.H."/>
            <person name="Detter J.C."/>
            <person name="Dong Q."/>
            <person name="Dusheyko S."/>
            <person name="Eads B.D."/>
            <person name="Frohlich T."/>
            <person name="Geiler-Samerotte K.A."/>
            <person name="Gerlach D."/>
            <person name="Hatcher P."/>
            <person name="Jogdeo S."/>
            <person name="Krijgsveld J."/>
            <person name="Kriventseva E.V."/>
            <person name="Kultz D."/>
            <person name="Laforsch C."/>
            <person name="Lindquist E."/>
            <person name="Lopez J."/>
            <person name="Manak J.R."/>
            <person name="Muller J."/>
            <person name="Pangilinan J."/>
            <person name="Patwardhan R.P."/>
            <person name="Pitluck S."/>
            <person name="Pritham E.J."/>
            <person name="Rechtsteiner A."/>
            <person name="Rho M."/>
            <person name="Rogozin I.B."/>
            <person name="Sakarya O."/>
            <person name="Salamov A."/>
            <person name="Schaack S."/>
            <person name="Shapiro H."/>
            <person name="Shiga Y."/>
            <person name="Skalitzky C."/>
            <person name="Smith Z."/>
            <person name="Souvorov A."/>
            <person name="Sung W."/>
            <person name="Tang Z."/>
            <person name="Tsuchiya D."/>
            <person name="Tu H."/>
            <person name="Vos H."/>
            <person name="Wang M."/>
            <person name="Wolf Y.I."/>
            <person name="Yamagata H."/>
            <person name="Yamada T."/>
            <person name="Ye Y."/>
            <person name="Shaw J.R."/>
            <person name="Andrews J."/>
            <person name="Crease T.J."/>
            <person name="Tang H."/>
            <person name="Lucas S.M."/>
            <person name="Robertson H.M."/>
            <person name="Bork P."/>
            <person name="Koonin E.V."/>
            <person name="Zdobnov E.M."/>
            <person name="Grigoriev I.V."/>
            <person name="Lynch M."/>
            <person name="Boore J.L."/>
        </authorList>
    </citation>
    <scope>NUCLEOTIDE SEQUENCE [LARGE SCALE GENOMIC DNA]</scope>
</reference>
<dbReference type="AlphaFoldDB" id="E9HQL1"/>
<gene>
    <name evidence="2" type="ORF">DAPPUDRAFT_332668</name>
</gene>
<dbReference type="HOGENOM" id="CLU_601665_0_0_1"/>
<keyword evidence="3" id="KW-1185">Reference proteome</keyword>
<feature type="region of interest" description="Disordered" evidence="1">
    <location>
        <begin position="70"/>
        <end position="95"/>
    </location>
</feature>
<dbReference type="InParanoid" id="E9HQL1"/>
<feature type="region of interest" description="Disordered" evidence="1">
    <location>
        <begin position="1"/>
        <end position="36"/>
    </location>
</feature>
<dbReference type="OrthoDB" id="6931295at2759"/>
<dbReference type="EMBL" id="GL732722">
    <property type="protein sequence ID" value="EFX65969.1"/>
    <property type="molecule type" value="Genomic_DNA"/>
</dbReference>
<evidence type="ECO:0000313" key="2">
    <source>
        <dbReference type="EMBL" id="EFX65969.1"/>
    </source>
</evidence>
<proteinExistence type="predicted"/>
<organism evidence="2 3">
    <name type="scientific">Daphnia pulex</name>
    <name type="common">Water flea</name>
    <dbReference type="NCBI Taxonomy" id="6669"/>
    <lineage>
        <taxon>Eukaryota</taxon>
        <taxon>Metazoa</taxon>
        <taxon>Ecdysozoa</taxon>
        <taxon>Arthropoda</taxon>
        <taxon>Crustacea</taxon>
        <taxon>Branchiopoda</taxon>
        <taxon>Diplostraca</taxon>
        <taxon>Cladocera</taxon>
        <taxon>Anomopoda</taxon>
        <taxon>Daphniidae</taxon>
        <taxon>Daphnia</taxon>
    </lineage>
</organism>
<evidence type="ECO:0000313" key="3">
    <source>
        <dbReference type="Proteomes" id="UP000000305"/>
    </source>
</evidence>
<accession>E9HQL1</accession>
<dbReference type="Proteomes" id="UP000000305">
    <property type="component" value="Unassembled WGS sequence"/>
</dbReference>
<name>E9HQL1_DAPPU</name>
<dbReference type="KEGG" id="dpx:DAPPUDRAFT_332668"/>
<sequence>MSVRRSPVRNEVQWRESTAAATPDPQPSSQQSSGRHFSTKICVTCNNDYTPTAYHQKYCSTCGRNPARRKSQALVDNTQNPPNADIHSDIDTQSDNQSDNVFGIYATGSTLSTPYQPSYFTIDPSANTKRGNVHFSPLDDAADDKRTRNDCHTEAELTKLPLQQLIGIILAQQSKMNKLIAKRNSSEDALYAEKMKTKDLEENFNKTSAELLQAKLCFAEDFLSTMKRPATYADAVKSKQPESPGPVTLIADLCNGELNVPELKAIEDLLGSRDGGPVAQSSFHRDGKLFITFGQQKEMDTAIHILNSAPNAKEVISATSLPKKLYLMIIRDVMTTNYSGPAEIIADLNCVDGNRCLKAHVTRANVIFTNKRSGKSLVKLLIDSRDARDEALSRGRIYSKSGASYATVAVNPEREIRRCYTAAATVILPQNEFWSSPPSDILNLKTTKISPNQPL</sequence>